<evidence type="ECO:0000313" key="2">
    <source>
        <dbReference type="EMBL" id="SDI51878.1"/>
    </source>
</evidence>
<dbReference type="AlphaFoldDB" id="A0A1G8L887"/>
<dbReference type="Gene3D" id="3.40.50.150">
    <property type="entry name" value="Vaccinia Virus protein VP39"/>
    <property type="match status" value="1"/>
</dbReference>
<reference evidence="3" key="1">
    <citation type="submission" date="2016-10" db="EMBL/GenBank/DDBJ databases">
        <authorList>
            <person name="Varghese N."/>
            <person name="Submissions S."/>
        </authorList>
    </citation>
    <scope>NUCLEOTIDE SEQUENCE [LARGE SCALE GENOMIC DNA]</scope>
    <source>
        <strain evidence="3">CCM 7469</strain>
    </source>
</reference>
<dbReference type="GO" id="GO:0008168">
    <property type="term" value="F:methyltransferase activity"/>
    <property type="evidence" value="ECO:0007669"/>
    <property type="project" value="UniProtKB-KW"/>
</dbReference>
<keyword evidence="2" id="KW-0489">Methyltransferase</keyword>
<feature type="domain" description="Methyltransferase" evidence="1">
    <location>
        <begin position="67"/>
        <end position="142"/>
    </location>
</feature>
<dbReference type="InterPro" id="IPR029063">
    <property type="entry name" value="SAM-dependent_MTases_sf"/>
</dbReference>
<accession>A0A1G8L887</accession>
<dbReference type="InterPro" id="IPR041698">
    <property type="entry name" value="Methyltransf_25"/>
</dbReference>
<dbReference type="Proteomes" id="UP000199636">
    <property type="component" value="Unassembled WGS sequence"/>
</dbReference>
<dbReference type="SUPFAM" id="SSF53335">
    <property type="entry name" value="S-adenosyl-L-methionine-dependent methyltransferases"/>
    <property type="match status" value="1"/>
</dbReference>
<dbReference type="STRING" id="428992.SAMN05216272_11114"/>
<protein>
    <submittedName>
        <fullName evidence="2">Methyltransferase domain-containing protein</fullName>
    </submittedName>
</protein>
<keyword evidence="2" id="KW-0808">Transferase</keyword>
<keyword evidence="3" id="KW-1185">Reference proteome</keyword>
<dbReference type="Pfam" id="PF13649">
    <property type="entry name" value="Methyltransf_25"/>
    <property type="match status" value="1"/>
</dbReference>
<evidence type="ECO:0000259" key="1">
    <source>
        <dbReference type="Pfam" id="PF13649"/>
    </source>
</evidence>
<organism evidence="2 3">
    <name type="scientific">Pseudomonas panipatensis</name>
    <dbReference type="NCBI Taxonomy" id="428992"/>
    <lineage>
        <taxon>Bacteria</taxon>
        <taxon>Pseudomonadati</taxon>
        <taxon>Pseudomonadota</taxon>
        <taxon>Gammaproteobacteria</taxon>
        <taxon>Pseudomonadales</taxon>
        <taxon>Pseudomonadaceae</taxon>
        <taxon>Pseudomonas</taxon>
    </lineage>
</organism>
<sequence length="143" mass="16082">MKRFIQGEHRGQCTLLPESLDGYVADTNPIRVVDVFVDELDLGRLGFNGVVLAETGRPAYLQGHAASHIHFECIDQEEKAIAYARTLLGGADVTLHMQNALRFRPGHRRFDLVWSAGLFDYLDDREFVLMLKVLSKTLRPGGE</sequence>
<dbReference type="EMBL" id="FNDS01000011">
    <property type="protein sequence ID" value="SDI51878.1"/>
    <property type="molecule type" value="Genomic_DNA"/>
</dbReference>
<dbReference type="GO" id="GO:0032259">
    <property type="term" value="P:methylation"/>
    <property type="evidence" value="ECO:0007669"/>
    <property type="project" value="UniProtKB-KW"/>
</dbReference>
<proteinExistence type="predicted"/>
<gene>
    <name evidence="2" type="ORF">SAMN05216272_11114</name>
</gene>
<name>A0A1G8L887_9PSED</name>
<evidence type="ECO:0000313" key="3">
    <source>
        <dbReference type="Proteomes" id="UP000199636"/>
    </source>
</evidence>